<dbReference type="Proteomes" id="UP000824998">
    <property type="component" value="Unassembled WGS sequence"/>
</dbReference>
<comment type="caution">
    <text evidence="1">The sequence shown here is derived from an EMBL/GenBank/DDBJ whole genome shotgun (WGS) entry which is preliminary data.</text>
</comment>
<dbReference type="InterPro" id="IPR036397">
    <property type="entry name" value="RNaseH_sf"/>
</dbReference>
<sequence>VHVLGWVKWYFKCEKLEFYNDEKDQVFRPERSPKPRIRKYESKEEFETRIKEWEALLPYEAELKPKGNTMTQKYYVERLLLVYIDAIKKARQKIPGNWLLQEDGDPSHGIKKPGLAQALKDKHKVKCIIHPA</sequence>
<protein>
    <submittedName>
        <fullName evidence="1">Uncharacterized protein</fullName>
    </submittedName>
</protein>
<evidence type="ECO:0000313" key="2">
    <source>
        <dbReference type="Proteomes" id="UP000824998"/>
    </source>
</evidence>
<dbReference type="Gene3D" id="3.30.420.10">
    <property type="entry name" value="Ribonuclease H-like superfamily/Ribonuclease H"/>
    <property type="match status" value="1"/>
</dbReference>
<dbReference type="OrthoDB" id="3558079at2759"/>
<organism evidence="1 2">
    <name type="scientific">Amylocarpus encephaloides</name>
    <dbReference type="NCBI Taxonomy" id="45428"/>
    <lineage>
        <taxon>Eukaryota</taxon>
        <taxon>Fungi</taxon>
        <taxon>Dikarya</taxon>
        <taxon>Ascomycota</taxon>
        <taxon>Pezizomycotina</taxon>
        <taxon>Leotiomycetes</taxon>
        <taxon>Helotiales</taxon>
        <taxon>Helotiales incertae sedis</taxon>
        <taxon>Amylocarpus</taxon>
    </lineage>
</organism>
<feature type="non-terminal residue" evidence="1">
    <location>
        <position position="1"/>
    </location>
</feature>
<evidence type="ECO:0000313" key="1">
    <source>
        <dbReference type="EMBL" id="KAG9231357.1"/>
    </source>
</evidence>
<dbReference type="EMBL" id="MU251607">
    <property type="protein sequence ID" value="KAG9231357.1"/>
    <property type="molecule type" value="Genomic_DNA"/>
</dbReference>
<proteinExistence type="predicted"/>
<reference evidence="1" key="1">
    <citation type="journal article" date="2021" name="IMA Fungus">
        <title>Genomic characterization of three marine fungi, including Emericellopsis atlantica sp. nov. with signatures of a generalist lifestyle and marine biomass degradation.</title>
        <authorList>
            <person name="Hagestad O.C."/>
            <person name="Hou L."/>
            <person name="Andersen J.H."/>
            <person name="Hansen E.H."/>
            <person name="Altermark B."/>
            <person name="Li C."/>
            <person name="Kuhnert E."/>
            <person name="Cox R.J."/>
            <person name="Crous P.W."/>
            <person name="Spatafora J.W."/>
            <person name="Lail K."/>
            <person name="Amirebrahimi M."/>
            <person name="Lipzen A."/>
            <person name="Pangilinan J."/>
            <person name="Andreopoulos W."/>
            <person name="Hayes R.D."/>
            <person name="Ng V."/>
            <person name="Grigoriev I.V."/>
            <person name="Jackson S.A."/>
            <person name="Sutton T.D.S."/>
            <person name="Dobson A.D.W."/>
            <person name="Rama T."/>
        </authorList>
    </citation>
    <scope>NUCLEOTIDE SEQUENCE</scope>
    <source>
        <strain evidence="1">TRa018bII</strain>
    </source>
</reference>
<gene>
    <name evidence="1" type="ORF">BJ875DRAFT_517480</name>
</gene>
<keyword evidence="2" id="KW-1185">Reference proteome</keyword>
<accession>A0A9P8C2R8</accession>
<dbReference type="AlphaFoldDB" id="A0A9P8C2R8"/>
<name>A0A9P8C2R8_9HELO</name>
<dbReference type="GO" id="GO:0003676">
    <property type="term" value="F:nucleic acid binding"/>
    <property type="evidence" value="ECO:0007669"/>
    <property type="project" value="InterPro"/>
</dbReference>